<proteinExistence type="predicted"/>
<dbReference type="AlphaFoldDB" id="A0A7W6D536"/>
<reference evidence="1 2" key="1">
    <citation type="submission" date="2020-08" db="EMBL/GenBank/DDBJ databases">
        <title>Genomic Encyclopedia of Type Strains, Phase IV (KMG-IV): sequencing the most valuable type-strain genomes for metagenomic binning, comparative biology and taxonomic classification.</title>
        <authorList>
            <person name="Goeker M."/>
        </authorList>
    </citation>
    <scope>NUCLEOTIDE SEQUENCE [LARGE SCALE GENOMIC DNA]</scope>
    <source>
        <strain evidence="1 2">DSM 25481</strain>
    </source>
</reference>
<protein>
    <submittedName>
        <fullName evidence="1">Uncharacterized protein</fullName>
    </submittedName>
</protein>
<evidence type="ECO:0000313" key="2">
    <source>
        <dbReference type="Proteomes" id="UP000528964"/>
    </source>
</evidence>
<dbReference type="Proteomes" id="UP000528964">
    <property type="component" value="Unassembled WGS sequence"/>
</dbReference>
<gene>
    <name evidence="1" type="ORF">GGR24_003081</name>
</gene>
<comment type="caution">
    <text evidence="1">The sequence shown here is derived from an EMBL/GenBank/DDBJ whole genome shotgun (WGS) entry which is preliminary data.</text>
</comment>
<organism evidence="1 2">
    <name type="scientific">Hansschlegelia beijingensis</name>
    <dbReference type="NCBI Taxonomy" id="1133344"/>
    <lineage>
        <taxon>Bacteria</taxon>
        <taxon>Pseudomonadati</taxon>
        <taxon>Pseudomonadota</taxon>
        <taxon>Alphaproteobacteria</taxon>
        <taxon>Hyphomicrobiales</taxon>
        <taxon>Methylopilaceae</taxon>
        <taxon>Hansschlegelia</taxon>
    </lineage>
</organism>
<accession>A0A7W6D536</accession>
<keyword evidence="2" id="KW-1185">Reference proteome</keyword>
<evidence type="ECO:0000313" key="1">
    <source>
        <dbReference type="EMBL" id="MBB3974400.1"/>
    </source>
</evidence>
<name>A0A7W6D536_9HYPH</name>
<dbReference type="EMBL" id="JACIDR010000006">
    <property type="protein sequence ID" value="MBB3974400.1"/>
    <property type="molecule type" value="Genomic_DNA"/>
</dbReference>
<sequence length="280" mass="31296">MSLIELLPTDPTQLLLEMDQDSTGICIMGACRPAAFDRLAGIIATGQCINQHLFLQPEERNDELVHYRACLPDACLDRPLRFEAVEKSGSRSPCFMPASVGVSLLPNWAIRPFTLSLEYRGPRPVAENEDSCRCFVRSIELGEELDLQLDFSLISHAAPAEDSELHISARDGEEPPSTFKATSESAKRVFRISTRLHRHYTGRDAWHIRAAIPLSPTFGALGSYDMHVSSPPLSDQHIYPYNRYYRRKSSSFAALVGSERVLRHFVDPRSGAVQLHLSCA</sequence>